<dbReference type="Proteomes" id="UP000580891">
    <property type="component" value="Unassembled WGS sequence"/>
</dbReference>
<keyword evidence="1" id="KW-0472">Membrane</keyword>
<name>A0A7W0BXI1_9BACL</name>
<keyword evidence="1" id="KW-1133">Transmembrane helix</keyword>
<dbReference type="InterPro" id="IPR053170">
    <property type="entry name" value="Transcription_regulator"/>
</dbReference>
<dbReference type="PANTHER" id="PTHR40031:SF1">
    <property type="entry name" value="MEMBRANE-BOUND METAL-DEPENDENT HYDROLASE"/>
    <property type="match status" value="1"/>
</dbReference>
<keyword evidence="3" id="KW-1185">Reference proteome</keyword>
<evidence type="ECO:0000313" key="3">
    <source>
        <dbReference type="Proteomes" id="UP000580891"/>
    </source>
</evidence>
<comment type="caution">
    <text evidence="2">The sequence shown here is derived from an EMBL/GenBank/DDBJ whole genome shotgun (WGS) entry which is preliminary data.</text>
</comment>
<evidence type="ECO:0000313" key="2">
    <source>
        <dbReference type="EMBL" id="MBA2872366.1"/>
    </source>
</evidence>
<gene>
    <name evidence="2" type="ORF">HNQ85_002675</name>
</gene>
<dbReference type="RefSeq" id="WP_181538132.1">
    <property type="nucleotide sequence ID" value="NZ_JACDUU010000006.1"/>
</dbReference>
<organism evidence="2 3">
    <name type="scientific">[Anoxybacillus] calidus</name>
    <dbReference type="NCBI Taxonomy" id="575178"/>
    <lineage>
        <taxon>Bacteria</taxon>
        <taxon>Bacillati</taxon>
        <taxon>Bacillota</taxon>
        <taxon>Bacilli</taxon>
        <taxon>Bacillales</taxon>
        <taxon>Anoxybacillaceae</taxon>
        <taxon>Paranoxybacillus</taxon>
    </lineage>
</organism>
<reference evidence="2 3" key="1">
    <citation type="submission" date="2020-07" db="EMBL/GenBank/DDBJ databases">
        <title>Genomic Encyclopedia of Type Strains, Phase IV (KMG-IV): sequencing the most valuable type-strain genomes for metagenomic binning, comparative biology and taxonomic classification.</title>
        <authorList>
            <person name="Goeker M."/>
        </authorList>
    </citation>
    <scope>NUCLEOTIDE SEQUENCE [LARGE SCALE GENOMIC DNA]</scope>
    <source>
        <strain evidence="2 3">DSM 25220</strain>
    </source>
</reference>
<proteinExistence type="predicted"/>
<feature type="transmembrane region" description="Helical" evidence="1">
    <location>
        <begin position="159"/>
        <end position="177"/>
    </location>
</feature>
<keyword evidence="1" id="KW-0812">Transmembrane</keyword>
<sequence length="331" mass="38385">MDTLTHTTMGLGLACLAHLDPHVSTSSEMALTVTFATVIGSNAPDFDIVYKIKGNSSYYRNHRGSSHSIFVIPLWAFAITGILTSFSPSINTVHLFTWTLLAVILHVFFDLFNVYGTQAARPFSKKWISFNCIPLFDPFIFVLHIIGFALLFVGFHPEYTFSVVYLMIFGYLLERLSSYNRTLAWLKNEVNLDGKYTLIPTVRWWKWDVIVDTENMIYTGTINYKKVEWHDAFSKQMKNENLIENASKDQKVQDYLASTDYAYTQVTEKDYGYEVRWFDLRFRNKQTYPYIAVVSLNQEGNILSSYTGWIYENKTLYKKLQLSNHQKMLPS</sequence>
<evidence type="ECO:0000256" key="1">
    <source>
        <dbReference type="SAM" id="Phobius"/>
    </source>
</evidence>
<dbReference type="PANTHER" id="PTHR40031">
    <property type="entry name" value="HYPOTHETICAL MEMBRANE SPANNING PROTEIN"/>
    <property type="match status" value="1"/>
</dbReference>
<feature type="transmembrane region" description="Helical" evidence="1">
    <location>
        <begin position="96"/>
        <end position="115"/>
    </location>
</feature>
<dbReference type="InterPro" id="IPR007404">
    <property type="entry name" value="YdjM-like"/>
</dbReference>
<dbReference type="Pfam" id="PF04307">
    <property type="entry name" value="YdjM"/>
    <property type="match status" value="1"/>
</dbReference>
<accession>A0A7W0BXI1</accession>
<feature type="transmembrane region" description="Helical" evidence="1">
    <location>
        <begin position="127"/>
        <end position="153"/>
    </location>
</feature>
<feature type="transmembrane region" description="Helical" evidence="1">
    <location>
        <begin position="69"/>
        <end position="90"/>
    </location>
</feature>
<protein>
    <submittedName>
        <fullName evidence="2">Inner membrane protein</fullName>
    </submittedName>
</protein>
<dbReference type="AlphaFoldDB" id="A0A7W0BXI1"/>
<dbReference type="EMBL" id="JACDUU010000006">
    <property type="protein sequence ID" value="MBA2872366.1"/>
    <property type="molecule type" value="Genomic_DNA"/>
</dbReference>